<protein>
    <recommendedName>
        <fullName evidence="2">precorrin-2 dehydrogenase</fullName>
        <ecNumber evidence="2">1.3.1.76</ecNumber>
    </recommendedName>
</protein>
<comment type="caution">
    <text evidence="7">The sequence shown here is derived from an EMBL/GenBank/DDBJ whole genome shotgun (WGS) entry which is preliminary data.</text>
</comment>
<evidence type="ECO:0000313" key="7">
    <source>
        <dbReference type="EMBL" id="GGL74621.1"/>
    </source>
</evidence>
<dbReference type="NCBIfam" id="TIGR01470">
    <property type="entry name" value="cysG_Nterm"/>
    <property type="match status" value="1"/>
</dbReference>
<evidence type="ECO:0000256" key="1">
    <source>
        <dbReference type="ARBA" id="ARBA00005010"/>
    </source>
</evidence>
<dbReference type="Pfam" id="PF13241">
    <property type="entry name" value="NAD_binding_7"/>
    <property type="match status" value="1"/>
</dbReference>
<dbReference type="EMBL" id="BMOL01000003">
    <property type="protein sequence ID" value="GGL74621.1"/>
    <property type="molecule type" value="Genomic_DNA"/>
</dbReference>
<dbReference type="Gene3D" id="3.40.50.720">
    <property type="entry name" value="NAD(P)-binding Rossmann-like Domain"/>
    <property type="match status" value="1"/>
</dbReference>
<dbReference type="InterPro" id="IPR028161">
    <property type="entry name" value="Met8-like"/>
</dbReference>
<evidence type="ECO:0000313" key="8">
    <source>
        <dbReference type="Proteomes" id="UP000639973"/>
    </source>
</evidence>
<dbReference type="SUPFAM" id="SSF51735">
    <property type="entry name" value="NAD(P)-binding Rossmann-fold domains"/>
    <property type="match status" value="1"/>
</dbReference>
<accession>A0ABQ2G4D3</accession>
<comment type="pathway">
    <text evidence="1">Porphyrin-containing compound metabolism; siroheme biosynthesis; sirohydrochlorin from precorrin-2: step 1/1.</text>
</comment>
<keyword evidence="3" id="KW-0560">Oxidoreductase</keyword>
<reference evidence="8" key="1">
    <citation type="journal article" date="2019" name="Int. J. Syst. Evol. Microbiol.">
        <title>The Global Catalogue of Microorganisms (GCM) 10K type strain sequencing project: providing services to taxonomists for standard genome sequencing and annotation.</title>
        <authorList>
            <consortium name="The Broad Institute Genomics Platform"/>
            <consortium name="The Broad Institute Genome Sequencing Center for Infectious Disease"/>
            <person name="Wu L."/>
            <person name="Ma J."/>
        </authorList>
    </citation>
    <scope>NUCLEOTIDE SEQUENCE [LARGE SCALE GENOMIC DNA]</scope>
    <source>
        <strain evidence="8">JCM 15442</strain>
    </source>
</reference>
<evidence type="ECO:0000256" key="3">
    <source>
        <dbReference type="ARBA" id="ARBA00023002"/>
    </source>
</evidence>
<dbReference type="Proteomes" id="UP000639973">
    <property type="component" value="Unassembled WGS sequence"/>
</dbReference>
<dbReference type="EC" id="1.3.1.76" evidence="2"/>
<evidence type="ECO:0000256" key="5">
    <source>
        <dbReference type="ARBA" id="ARBA00023244"/>
    </source>
</evidence>
<dbReference type="PANTHER" id="PTHR35330">
    <property type="entry name" value="SIROHEME BIOSYNTHESIS PROTEIN MET8"/>
    <property type="match status" value="1"/>
</dbReference>
<dbReference type="InterPro" id="IPR006367">
    <property type="entry name" value="Sirohaem_synthase_N"/>
</dbReference>
<dbReference type="SUPFAM" id="SSF75615">
    <property type="entry name" value="Siroheme synthase middle domains-like"/>
    <property type="match status" value="1"/>
</dbReference>
<evidence type="ECO:0000256" key="6">
    <source>
        <dbReference type="ARBA" id="ARBA00047561"/>
    </source>
</evidence>
<evidence type="ECO:0000256" key="2">
    <source>
        <dbReference type="ARBA" id="ARBA00012400"/>
    </source>
</evidence>
<evidence type="ECO:0000256" key="4">
    <source>
        <dbReference type="ARBA" id="ARBA00023027"/>
    </source>
</evidence>
<gene>
    <name evidence="7" type="ORF">GCM10010840_10930</name>
</gene>
<dbReference type="PANTHER" id="PTHR35330:SF1">
    <property type="entry name" value="SIROHEME BIOSYNTHESIS PROTEIN MET8"/>
    <property type="match status" value="1"/>
</dbReference>
<sequence length="190" mass="19239">MLPGVSVLPVFLNLGGERAVVVGGGAVALRRARTLLDAGMAVTVIAPEIHADLLALPVTCERRGYRDGDLTGARVVVAATDQAEVNGVVAAAARQAGALVNHAGEAGQGNLHFAATAQRAGVQVAVSSGRELPLLAQALARRIAALLPAEAQIDGWIAAREHALTLDPPGREAALQGLKTDIHAALGGPA</sequence>
<proteinExistence type="predicted"/>
<dbReference type="InterPro" id="IPR036291">
    <property type="entry name" value="NAD(P)-bd_dom_sf"/>
</dbReference>
<comment type="catalytic activity">
    <reaction evidence="6">
        <text>precorrin-2 + NAD(+) = sirohydrochlorin + NADH + 2 H(+)</text>
        <dbReference type="Rhea" id="RHEA:15613"/>
        <dbReference type="ChEBI" id="CHEBI:15378"/>
        <dbReference type="ChEBI" id="CHEBI:57540"/>
        <dbReference type="ChEBI" id="CHEBI:57945"/>
        <dbReference type="ChEBI" id="CHEBI:58351"/>
        <dbReference type="ChEBI" id="CHEBI:58827"/>
        <dbReference type="EC" id="1.3.1.76"/>
    </reaction>
</comment>
<keyword evidence="8" id="KW-1185">Reference proteome</keyword>
<name>A0ABQ2G4D3_9DEIO</name>
<keyword evidence="5" id="KW-0627">Porphyrin biosynthesis</keyword>
<organism evidence="7 8">
    <name type="scientific">Deinococcus aerolatus</name>
    <dbReference type="NCBI Taxonomy" id="522487"/>
    <lineage>
        <taxon>Bacteria</taxon>
        <taxon>Thermotogati</taxon>
        <taxon>Deinococcota</taxon>
        <taxon>Deinococci</taxon>
        <taxon>Deinococcales</taxon>
        <taxon>Deinococcaceae</taxon>
        <taxon>Deinococcus</taxon>
    </lineage>
</organism>
<keyword evidence="4" id="KW-0520">NAD</keyword>